<reference evidence="8" key="1">
    <citation type="submission" date="2018-03" db="EMBL/GenBank/DDBJ databases">
        <title>Genome sequencing of Melaminivora sp. strain SC2-7.</title>
        <authorList>
            <person name="Kim S.-J."/>
            <person name="Heo J."/>
            <person name="Ahn J.-H."/>
            <person name="Kwon S.-W."/>
        </authorList>
    </citation>
    <scope>NUCLEOTIDE SEQUENCE [LARGE SCALE GENOMIC DNA]</scope>
    <source>
        <strain evidence="8">SC2-7</strain>
    </source>
</reference>
<dbReference type="InterPro" id="IPR017856">
    <property type="entry name" value="Integrase-like_N"/>
</dbReference>
<evidence type="ECO:0000256" key="4">
    <source>
        <dbReference type="HAMAP-Rule" id="MF_00693"/>
    </source>
</evidence>
<keyword evidence="3 4" id="KW-0804">Transcription</keyword>
<keyword evidence="2 4" id="KW-0805">Transcription regulation</keyword>
<organism evidence="7 8">
    <name type="scientific">Pulveribacter suum</name>
    <dbReference type="NCBI Taxonomy" id="2116657"/>
    <lineage>
        <taxon>Bacteria</taxon>
        <taxon>Pseudomonadati</taxon>
        <taxon>Pseudomonadota</taxon>
        <taxon>Betaproteobacteria</taxon>
        <taxon>Burkholderiales</taxon>
        <taxon>Comamonadaceae</taxon>
        <taxon>Pulveribacter</taxon>
    </lineage>
</organism>
<sequence>MGAQWKAKGKALVADAKGRLFGKLAKEIIVAARAGADPAGNSRLRLAVEAARKASMPKDTLERAIKKGSGVGAEAVHYEHVIYEGFAPHQVPVMVECLTDNVNRTAPEMRVCFRKGQMSAVSWDFDHVGMIEAEPAQPGADAELAAIEAGAQDFEPGEEEGQTLFLTDPTDLDAVAKALPGFGFKVLSAKLGYKARNPVSMASLPPEAQEEVQAFLAGIENNDDVQNVFVGLVD</sequence>
<protein>
    <recommendedName>
        <fullName evidence="4">Probable transcriptional regulatory protein C7H73_08525</fullName>
    </recommendedName>
</protein>
<evidence type="ECO:0000256" key="2">
    <source>
        <dbReference type="ARBA" id="ARBA00023015"/>
    </source>
</evidence>
<dbReference type="OrthoDB" id="9781053at2"/>
<evidence type="ECO:0000313" key="7">
    <source>
        <dbReference type="EMBL" id="AVP57699.1"/>
    </source>
</evidence>
<dbReference type="Proteomes" id="UP000241829">
    <property type="component" value="Chromosome"/>
</dbReference>
<dbReference type="RefSeq" id="WP_106846251.1">
    <property type="nucleotide sequence ID" value="NZ_CP027792.1"/>
</dbReference>
<accession>A0A2P1NKW2</accession>
<dbReference type="Pfam" id="PF01709">
    <property type="entry name" value="Transcrip_reg"/>
    <property type="match status" value="1"/>
</dbReference>
<dbReference type="InterPro" id="IPR049083">
    <property type="entry name" value="TACO1_YebC_N"/>
</dbReference>
<dbReference type="GO" id="GO:0005737">
    <property type="term" value="C:cytoplasm"/>
    <property type="evidence" value="ECO:0007669"/>
    <property type="project" value="UniProtKB-SubCell"/>
</dbReference>
<dbReference type="Pfam" id="PF20772">
    <property type="entry name" value="TACO1_YebC_N"/>
    <property type="match status" value="1"/>
</dbReference>
<dbReference type="NCBIfam" id="NF009044">
    <property type="entry name" value="PRK12378.1"/>
    <property type="match status" value="1"/>
</dbReference>
<dbReference type="EMBL" id="CP027792">
    <property type="protein sequence ID" value="AVP57699.1"/>
    <property type="molecule type" value="Genomic_DNA"/>
</dbReference>
<keyword evidence="4 7" id="KW-0238">DNA-binding</keyword>
<comment type="similarity">
    <text evidence="1 4">Belongs to the TACO1 family.</text>
</comment>
<dbReference type="InterPro" id="IPR048300">
    <property type="entry name" value="TACO1_YebC-like_2nd/3rd_dom"/>
</dbReference>
<feature type="domain" description="TACO1/YebC-like second and third" evidence="5">
    <location>
        <begin position="78"/>
        <end position="229"/>
    </location>
</feature>
<keyword evidence="4" id="KW-0963">Cytoplasm</keyword>
<dbReference type="InterPro" id="IPR002876">
    <property type="entry name" value="Transcrip_reg_TACO1-like"/>
</dbReference>
<evidence type="ECO:0000259" key="6">
    <source>
        <dbReference type="Pfam" id="PF20772"/>
    </source>
</evidence>
<dbReference type="InterPro" id="IPR026564">
    <property type="entry name" value="Transcrip_reg_TACO1-like_dom3"/>
</dbReference>
<dbReference type="Gene3D" id="3.30.70.980">
    <property type="match status" value="2"/>
</dbReference>
<dbReference type="HAMAP" id="MF_00693">
    <property type="entry name" value="Transcrip_reg_TACO1"/>
    <property type="match status" value="1"/>
</dbReference>
<dbReference type="SUPFAM" id="SSF75625">
    <property type="entry name" value="YebC-like"/>
    <property type="match status" value="1"/>
</dbReference>
<dbReference type="PANTHER" id="PTHR12532:SF0">
    <property type="entry name" value="TRANSLATIONAL ACTIVATOR OF CYTOCHROME C OXIDASE 1"/>
    <property type="match status" value="1"/>
</dbReference>
<dbReference type="PANTHER" id="PTHR12532">
    <property type="entry name" value="TRANSLATIONAL ACTIVATOR OF CYTOCHROME C OXIDASE 1"/>
    <property type="match status" value="1"/>
</dbReference>
<dbReference type="Gene3D" id="1.10.10.200">
    <property type="match status" value="1"/>
</dbReference>
<proteinExistence type="inferred from homology"/>
<dbReference type="GO" id="GO:0003677">
    <property type="term" value="F:DNA binding"/>
    <property type="evidence" value="ECO:0007669"/>
    <property type="project" value="UniProtKB-UniRule"/>
</dbReference>
<evidence type="ECO:0000313" key="8">
    <source>
        <dbReference type="Proteomes" id="UP000241829"/>
    </source>
</evidence>
<evidence type="ECO:0000256" key="1">
    <source>
        <dbReference type="ARBA" id="ARBA00008724"/>
    </source>
</evidence>
<comment type="subcellular location">
    <subcellularLocation>
        <location evidence="4">Cytoplasm</location>
    </subcellularLocation>
</comment>
<evidence type="ECO:0000256" key="3">
    <source>
        <dbReference type="ARBA" id="ARBA00023163"/>
    </source>
</evidence>
<keyword evidence="8" id="KW-1185">Reference proteome</keyword>
<dbReference type="InterPro" id="IPR029072">
    <property type="entry name" value="YebC-like"/>
</dbReference>
<name>A0A2P1NKW2_9BURK</name>
<dbReference type="KEGG" id="melm:C7H73_08525"/>
<dbReference type="AlphaFoldDB" id="A0A2P1NKW2"/>
<feature type="domain" description="TACO1/YebC-like N-terminal" evidence="6">
    <location>
        <begin position="5"/>
        <end position="70"/>
    </location>
</feature>
<gene>
    <name evidence="7" type="ORF">C7H73_08525</name>
</gene>
<dbReference type="GO" id="GO:0006355">
    <property type="term" value="P:regulation of DNA-templated transcription"/>
    <property type="evidence" value="ECO:0007669"/>
    <property type="project" value="UniProtKB-UniRule"/>
</dbReference>
<evidence type="ECO:0000259" key="5">
    <source>
        <dbReference type="Pfam" id="PF01709"/>
    </source>
</evidence>